<proteinExistence type="predicted"/>
<sequence>MQANTYEADSLWKLEECHVFYCHECHGITVRQLRSLYLSQKPEHTHLAPSHLLSSHCNGNQNSNLKSNSGINSNKVSTDAQNVSSVLYVSSLTHENHTDNAITPQLHQNKNSPPYNYLYSARRIQNSNITNLPKTNQTDYKWGKNHINNERQGTESHTPRFMRQTVSSRMKIKSKYSTRNSSMWRPRNTNVDSDKNFFNMASITNPAKIVSDAALYVSYGVIIVDEENQPKNLQKSDESSAMIERNALL</sequence>
<name>A0A0N5D3J9_THECL</name>
<evidence type="ECO:0000313" key="3">
    <source>
        <dbReference type="WBParaSite" id="TCLT_0000751201-mRNA-1"/>
    </source>
</evidence>
<evidence type="ECO:0000313" key="1">
    <source>
        <dbReference type="EMBL" id="VDN04964.1"/>
    </source>
</evidence>
<reference evidence="1 2" key="2">
    <citation type="submission" date="2018-11" db="EMBL/GenBank/DDBJ databases">
        <authorList>
            <consortium name="Pathogen Informatics"/>
        </authorList>
    </citation>
    <scope>NUCLEOTIDE SEQUENCE [LARGE SCALE GENOMIC DNA]</scope>
</reference>
<dbReference type="WBParaSite" id="TCLT_0000751201-mRNA-1">
    <property type="protein sequence ID" value="TCLT_0000751201-mRNA-1"/>
    <property type="gene ID" value="TCLT_0000751201"/>
</dbReference>
<dbReference type="EMBL" id="UYYF01004514">
    <property type="protein sequence ID" value="VDN04964.1"/>
    <property type="molecule type" value="Genomic_DNA"/>
</dbReference>
<reference evidence="3" key="1">
    <citation type="submission" date="2017-02" db="UniProtKB">
        <authorList>
            <consortium name="WormBaseParasite"/>
        </authorList>
    </citation>
    <scope>IDENTIFICATION</scope>
</reference>
<accession>A0A0N5D3J9</accession>
<dbReference type="Proteomes" id="UP000276776">
    <property type="component" value="Unassembled WGS sequence"/>
</dbReference>
<organism evidence="3">
    <name type="scientific">Thelazia callipaeda</name>
    <name type="common">Oriental eyeworm</name>
    <name type="synonym">Parasitic nematode</name>
    <dbReference type="NCBI Taxonomy" id="103827"/>
    <lineage>
        <taxon>Eukaryota</taxon>
        <taxon>Metazoa</taxon>
        <taxon>Ecdysozoa</taxon>
        <taxon>Nematoda</taxon>
        <taxon>Chromadorea</taxon>
        <taxon>Rhabditida</taxon>
        <taxon>Spirurina</taxon>
        <taxon>Spiruromorpha</taxon>
        <taxon>Thelazioidea</taxon>
        <taxon>Thelaziidae</taxon>
        <taxon>Thelazia</taxon>
    </lineage>
</organism>
<gene>
    <name evidence="1" type="ORF">TCLT_LOCUS7501</name>
</gene>
<dbReference type="AlphaFoldDB" id="A0A0N5D3J9"/>
<keyword evidence="2" id="KW-1185">Reference proteome</keyword>
<protein>
    <submittedName>
        <fullName evidence="3">Arf-GAP domain-containing protein</fullName>
    </submittedName>
</protein>
<evidence type="ECO:0000313" key="2">
    <source>
        <dbReference type="Proteomes" id="UP000276776"/>
    </source>
</evidence>